<dbReference type="AlphaFoldDB" id="A0A5D4IVS8"/>
<gene>
    <name evidence="4" type="ORF">FY004_22635</name>
</gene>
<sequence>MTAFPSRTTLRAAVLAAVAAGAVLVPSAAAFADASPKPSAPARATPAPERSEAAAETPKDAAPAVTPRGGVAAGDRPAPAPKEAAPAEAEPAVTPRGGVAAGERPADSGDNSTALLAGSAAGAALLAGAGTFVLRRRSAAGRNG</sequence>
<reference evidence="4 5" key="1">
    <citation type="submission" date="2019-08" db="EMBL/GenBank/DDBJ databases">
        <title>Draft genome for granaticin producer strain Streptomyces parvus C05.</title>
        <authorList>
            <person name="Gonzalez-Pimentel J.L."/>
        </authorList>
    </citation>
    <scope>NUCLEOTIDE SEQUENCE [LARGE SCALE GENOMIC DNA]</scope>
    <source>
        <strain evidence="4 5">C05</strain>
    </source>
</reference>
<feature type="compositionally biased region" description="Low complexity" evidence="1">
    <location>
        <begin position="81"/>
        <end position="92"/>
    </location>
</feature>
<dbReference type="Proteomes" id="UP000323242">
    <property type="component" value="Unassembled WGS sequence"/>
</dbReference>
<evidence type="ECO:0008006" key="6">
    <source>
        <dbReference type="Google" id="ProtNLM"/>
    </source>
</evidence>
<evidence type="ECO:0000256" key="3">
    <source>
        <dbReference type="SAM" id="SignalP"/>
    </source>
</evidence>
<keyword evidence="2" id="KW-1133">Transmembrane helix</keyword>
<evidence type="ECO:0000313" key="4">
    <source>
        <dbReference type="EMBL" id="TYR57361.1"/>
    </source>
</evidence>
<keyword evidence="5" id="KW-1185">Reference proteome</keyword>
<feature type="transmembrane region" description="Helical" evidence="2">
    <location>
        <begin position="114"/>
        <end position="134"/>
    </location>
</feature>
<evidence type="ECO:0000256" key="2">
    <source>
        <dbReference type="SAM" id="Phobius"/>
    </source>
</evidence>
<proteinExistence type="predicted"/>
<keyword evidence="2" id="KW-0472">Membrane</keyword>
<accession>A0A5D4IVS8</accession>
<feature type="signal peptide" evidence="3">
    <location>
        <begin position="1"/>
        <end position="32"/>
    </location>
</feature>
<dbReference type="EMBL" id="VSZQ01000128">
    <property type="protein sequence ID" value="TYR57361.1"/>
    <property type="molecule type" value="Genomic_DNA"/>
</dbReference>
<feature type="compositionally biased region" description="Basic and acidic residues" evidence="1">
    <location>
        <begin position="49"/>
        <end position="59"/>
    </location>
</feature>
<evidence type="ECO:0000313" key="5">
    <source>
        <dbReference type="Proteomes" id="UP000323242"/>
    </source>
</evidence>
<evidence type="ECO:0000256" key="1">
    <source>
        <dbReference type="SAM" id="MobiDB-lite"/>
    </source>
</evidence>
<protein>
    <recommendedName>
        <fullName evidence="6">LPXTG cell wall anchor domain-containing protein</fullName>
    </recommendedName>
</protein>
<comment type="caution">
    <text evidence="4">The sequence shown here is derived from an EMBL/GenBank/DDBJ whole genome shotgun (WGS) entry which is preliminary data.</text>
</comment>
<feature type="chain" id="PRO_5038744019" description="LPXTG cell wall anchor domain-containing protein" evidence="3">
    <location>
        <begin position="33"/>
        <end position="144"/>
    </location>
</feature>
<feature type="region of interest" description="Disordered" evidence="1">
    <location>
        <begin position="30"/>
        <end position="114"/>
    </location>
</feature>
<keyword evidence="3" id="KW-0732">Signal</keyword>
<dbReference type="RefSeq" id="WP_148903616.1">
    <property type="nucleotide sequence ID" value="NZ_VSZQ01000128.1"/>
</dbReference>
<keyword evidence="2" id="KW-0812">Transmembrane</keyword>
<name>A0A5D4IVS8_9ACTN</name>
<organism evidence="4 5">
    <name type="scientific">Streptomyces parvus</name>
    <dbReference type="NCBI Taxonomy" id="66428"/>
    <lineage>
        <taxon>Bacteria</taxon>
        <taxon>Bacillati</taxon>
        <taxon>Actinomycetota</taxon>
        <taxon>Actinomycetes</taxon>
        <taxon>Kitasatosporales</taxon>
        <taxon>Streptomycetaceae</taxon>
        <taxon>Streptomyces</taxon>
    </lineage>
</organism>
<feature type="compositionally biased region" description="Low complexity" evidence="1">
    <location>
        <begin position="30"/>
        <end position="48"/>
    </location>
</feature>